<dbReference type="EMBL" id="LCZI01001147">
    <property type="protein sequence ID" value="KKZ62293.1"/>
    <property type="molecule type" value="Genomic_DNA"/>
</dbReference>
<proteinExistence type="predicted"/>
<reference evidence="2" key="1">
    <citation type="journal article" date="2015" name="PLoS Genet.">
        <title>The dynamic genome and transcriptome of the human fungal pathogen Blastomyces and close relative Emmonsia.</title>
        <authorList>
            <person name="Munoz J.F."/>
            <person name="Gauthier G.M."/>
            <person name="Desjardins C.A."/>
            <person name="Gallo J.E."/>
            <person name="Holder J."/>
            <person name="Sullivan T.D."/>
            <person name="Marty A.J."/>
            <person name="Carmen J.C."/>
            <person name="Chen Z."/>
            <person name="Ding L."/>
            <person name="Gujja S."/>
            <person name="Magrini V."/>
            <person name="Misas E."/>
            <person name="Mitreva M."/>
            <person name="Priest M."/>
            <person name="Saif S."/>
            <person name="Whiston E.A."/>
            <person name="Young S."/>
            <person name="Zeng Q."/>
            <person name="Goldman W.E."/>
            <person name="Mardis E.R."/>
            <person name="Taylor J.W."/>
            <person name="McEwen J.G."/>
            <person name="Clay O.K."/>
            <person name="Klein B.S."/>
            <person name="Cuomo C.A."/>
        </authorList>
    </citation>
    <scope>NUCLEOTIDE SEQUENCE [LARGE SCALE GENOMIC DNA]</scope>
    <source>
        <strain evidence="2">UAMH 3008</strain>
    </source>
</reference>
<dbReference type="VEuPathDB" id="FungiDB:EMCG_00462"/>
<dbReference type="AlphaFoldDB" id="A0A0G2HW27"/>
<comment type="caution">
    <text evidence="1">The sequence shown here is derived from an EMBL/GenBank/DDBJ whole genome shotgun (WGS) entry which is preliminary data.</text>
</comment>
<gene>
    <name evidence="1" type="ORF">EMCG_00462</name>
</gene>
<evidence type="ECO:0000313" key="2">
    <source>
        <dbReference type="Proteomes" id="UP000034164"/>
    </source>
</evidence>
<dbReference type="Proteomes" id="UP000034164">
    <property type="component" value="Unassembled WGS sequence"/>
</dbReference>
<evidence type="ECO:0000313" key="1">
    <source>
        <dbReference type="EMBL" id="KKZ62293.1"/>
    </source>
</evidence>
<name>A0A0G2HW27_9EURO</name>
<sequence>MSDSESRLAMLNDSEDQEGMMVFDDADLPSSAAAAVRNITQPPDLDDDDDSMPVVELRVPDEEGPVASQHN</sequence>
<accession>A0A0G2HW27</accession>
<protein>
    <submittedName>
        <fullName evidence="1">Uncharacterized protein</fullName>
    </submittedName>
</protein>
<organism evidence="1 2">
    <name type="scientific">[Emmonsia] crescens</name>
    <dbReference type="NCBI Taxonomy" id="73230"/>
    <lineage>
        <taxon>Eukaryota</taxon>
        <taxon>Fungi</taxon>
        <taxon>Dikarya</taxon>
        <taxon>Ascomycota</taxon>
        <taxon>Pezizomycotina</taxon>
        <taxon>Eurotiomycetes</taxon>
        <taxon>Eurotiomycetidae</taxon>
        <taxon>Onygenales</taxon>
        <taxon>Ajellomycetaceae</taxon>
        <taxon>Emergomyces</taxon>
    </lineage>
</organism>